<dbReference type="InterPro" id="IPR036514">
    <property type="entry name" value="SGNH_hydro_sf"/>
</dbReference>
<dbReference type="SUPFAM" id="SSF52402">
    <property type="entry name" value="Adenine nucleotide alpha hydrolases-like"/>
    <property type="match status" value="1"/>
</dbReference>
<proteinExistence type="inferred from homology"/>
<keyword evidence="5" id="KW-0378">Hydrolase</keyword>
<evidence type="ECO:0000313" key="10">
    <source>
        <dbReference type="Proteomes" id="UP001055439"/>
    </source>
</evidence>
<evidence type="ECO:0000256" key="6">
    <source>
        <dbReference type="ARBA" id="ARBA00022963"/>
    </source>
</evidence>
<evidence type="ECO:0000256" key="4">
    <source>
        <dbReference type="ARBA" id="ARBA00022729"/>
    </source>
</evidence>
<comment type="subcellular location">
    <subcellularLocation>
        <location evidence="1">Secreted</location>
    </subcellularLocation>
</comment>
<gene>
    <name evidence="9" type="ORF">MUK42_37491</name>
</gene>
<dbReference type="InterPro" id="IPR006015">
    <property type="entry name" value="Universal_stress_UspA"/>
</dbReference>
<dbReference type="GO" id="GO:0005576">
    <property type="term" value="C:extracellular region"/>
    <property type="evidence" value="ECO:0007669"/>
    <property type="project" value="UniProtKB-SubCell"/>
</dbReference>
<dbReference type="Pfam" id="PF00657">
    <property type="entry name" value="Lipase_GDSL"/>
    <property type="match status" value="1"/>
</dbReference>
<dbReference type="PANTHER" id="PTHR45650">
    <property type="entry name" value="GDSL-LIKE LIPASE/ACYLHYDROLASE-RELATED"/>
    <property type="match status" value="1"/>
</dbReference>
<evidence type="ECO:0000313" key="9">
    <source>
        <dbReference type="EMBL" id="URE41366.1"/>
    </source>
</evidence>
<reference evidence="9" key="1">
    <citation type="submission" date="2022-05" db="EMBL/GenBank/DDBJ databases">
        <title>The Musa troglodytarum L. genome provides insights into the mechanism of non-climacteric behaviour and enrichment of carotenoids.</title>
        <authorList>
            <person name="Wang J."/>
        </authorList>
    </citation>
    <scope>NUCLEOTIDE SEQUENCE</scope>
    <source>
        <tissue evidence="9">Leaf</tissue>
    </source>
</reference>
<evidence type="ECO:0000259" key="8">
    <source>
        <dbReference type="Pfam" id="PF00582"/>
    </source>
</evidence>
<sequence length="583" mass="64302">MADVVNSATGRRIVVAVDESEESTYALRWFLRNLLRAVPAEGSEAGDTLILVYARPSPRVYPAMDGAVYLFDEEVAATMDKHSKDVMEKAQSICEGHGNVKVEVKVCIGDARDVICQVVEKLGADLLVIGSHGYGFIKRSFLGSVSDHCARNAKCPVLIVKREIRIRIGQIESTLKILFLIQILALEEYFLVEVLFMFLSHLVELPLIGMYTFTVSDVVNTEGAQVPAMFVFGDSLVDPGNNNDLLTVAKANYYPNGVDFAIGTTGRYCNGGTVVDHLGNLLGLPLIPPFNSPTTTGSNILRGVNYGSAASGILWDTGLIYVRTNISLSLCVQLPFDRLLLVSSQGDVFTMDDQIQNLNITLQQLRLLLGNGTADFLARSLFFVGMGANDYINNYLHPLPRKSRKYTPVAFSQLLIQEYRRQLEDLHDLGARKILVAGVPPLGCTPNQIGGSNDSRGECIRSSNTLAVQFNSQVKLLVHQLNTTLPGSSLLFWDTYSLIHNIIDNYLLYGFKYPNKACCGVGRSKGQVMCLPLLPLECRNRSEYIFWDPYHATDALNAIAAKDAYQGTLHLTFPMNVEQLVRS</sequence>
<dbReference type="InterPro" id="IPR035669">
    <property type="entry name" value="SGNH_plant_lipase-like"/>
</dbReference>
<evidence type="ECO:0000256" key="5">
    <source>
        <dbReference type="ARBA" id="ARBA00022801"/>
    </source>
</evidence>
<keyword evidence="3" id="KW-0964">Secreted</keyword>
<dbReference type="AlphaFoldDB" id="A0A9E7HVR7"/>
<accession>A0A9E7HVR7</accession>
<dbReference type="Pfam" id="PF00582">
    <property type="entry name" value="Usp"/>
    <property type="match status" value="1"/>
</dbReference>
<dbReference type="EMBL" id="CP097510">
    <property type="protein sequence ID" value="URE41366.1"/>
    <property type="molecule type" value="Genomic_DNA"/>
</dbReference>
<evidence type="ECO:0000256" key="2">
    <source>
        <dbReference type="ARBA" id="ARBA00008668"/>
    </source>
</evidence>
<keyword evidence="7" id="KW-0443">Lipid metabolism</keyword>
<dbReference type="InterPro" id="IPR006016">
    <property type="entry name" value="UspA"/>
</dbReference>
<dbReference type="GO" id="GO:0016788">
    <property type="term" value="F:hydrolase activity, acting on ester bonds"/>
    <property type="evidence" value="ECO:0007669"/>
    <property type="project" value="InterPro"/>
</dbReference>
<evidence type="ECO:0000256" key="7">
    <source>
        <dbReference type="ARBA" id="ARBA00023098"/>
    </source>
</evidence>
<keyword evidence="10" id="KW-1185">Reference proteome</keyword>
<dbReference type="Gene3D" id="3.40.50.620">
    <property type="entry name" value="HUPs"/>
    <property type="match status" value="1"/>
</dbReference>
<dbReference type="CDD" id="cd23659">
    <property type="entry name" value="USP_At3g01520-like"/>
    <property type="match status" value="1"/>
</dbReference>
<dbReference type="Gene3D" id="3.40.50.1110">
    <property type="entry name" value="SGNH hydrolase"/>
    <property type="match status" value="1"/>
</dbReference>
<keyword evidence="4" id="KW-0732">Signal</keyword>
<evidence type="ECO:0000256" key="1">
    <source>
        <dbReference type="ARBA" id="ARBA00004613"/>
    </source>
</evidence>
<dbReference type="CDD" id="cd01837">
    <property type="entry name" value="SGNH_plant_lipase_like"/>
    <property type="match status" value="1"/>
</dbReference>
<dbReference type="OrthoDB" id="1600564at2759"/>
<organism evidence="9 10">
    <name type="scientific">Musa troglodytarum</name>
    <name type="common">fe'i banana</name>
    <dbReference type="NCBI Taxonomy" id="320322"/>
    <lineage>
        <taxon>Eukaryota</taxon>
        <taxon>Viridiplantae</taxon>
        <taxon>Streptophyta</taxon>
        <taxon>Embryophyta</taxon>
        <taxon>Tracheophyta</taxon>
        <taxon>Spermatophyta</taxon>
        <taxon>Magnoliopsida</taxon>
        <taxon>Liliopsida</taxon>
        <taxon>Zingiberales</taxon>
        <taxon>Musaceae</taxon>
        <taxon>Musa</taxon>
    </lineage>
</organism>
<dbReference type="InterPro" id="IPR051238">
    <property type="entry name" value="GDSL_esterase/lipase"/>
</dbReference>
<keyword evidence="6" id="KW-0442">Lipid degradation</keyword>
<dbReference type="PANTHER" id="PTHR45650:SF8">
    <property type="entry name" value="GDSL ESTERASE_LIPASE"/>
    <property type="match status" value="1"/>
</dbReference>
<comment type="similarity">
    <text evidence="2">Belongs to the 'GDSL' lipolytic enzyme family.</text>
</comment>
<protein>
    <submittedName>
        <fullName evidence="9">GDSL esterase lipase</fullName>
    </submittedName>
</protein>
<dbReference type="GO" id="GO:0016042">
    <property type="term" value="P:lipid catabolic process"/>
    <property type="evidence" value="ECO:0007669"/>
    <property type="project" value="UniProtKB-KW"/>
</dbReference>
<feature type="domain" description="UspA" evidence="8">
    <location>
        <begin position="11"/>
        <end position="161"/>
    </location>
</feature>
<dbReference type="InterPro" id="IPR014729">
    <property type="entry name" value="Rossmann-like_a/b/a_fold"/>
</dbReference>
<dbReference type="Proteomes" id="UP001055439">
    <property type="component" value="Chromosome 8"/>
</dbReference>
<evidence type="ECO:0000256" key="3">
    <source>
        <dbReference type="ARBA" id="ARBA00022525"/>
    </source>
</evidence>
<dbReference type="PRINTS" id="PR01438">
    <property type="entry name" value="UNVRSLSTRESS"/>
</dbReference>
<name>A0A9E7HVR7_9LILI</name>
<dbReference type="InterPro" id="IPR001087">
    <property type="entry name" value="GDSL"/>
</dbReference>